<keyword evidence="3" id="KW-0067">ATP-binding</keyword>
<dbReference type="PANTHER" id="PTHR43309">
    <property type="entry name" value="5-OXOPROLINASE SUBUNIT C"/>
    <property type="match status" value="1"/>
</dbReference>
<dbReference type="NCBIfam" id="TIGR00724">
    <property type="entry name" value="urea_amlyse_rel"/>
    <property type="match status" value="1"/>
</dbReference>
<evidence type="ECO:0000259" key="4">
    <source>
        <dbReference type="SMART" id="SM00797"/>
    </source>
</evidence>
<evidence type="ECO:0000313" key="6">
    <source>
        <dbReference type="Proteomes" id="UP001623660"/>
    </source>
</evidence>
<dbReference type="SMART" id="SM00797">
    <property type="entry name" value="AHS2"/>
    <property type="match status" value="1"/>
</dbReference>
<dbReference type="RefSeq" id="WP_406790157.1">
    <property type="nucleotide sequence ID" value="NZ_JBJHZX010000001.1"/>
</dbReference>
<gene>
    <name evidence="5" type="ORF">ACJDU8_00290</name>
</gene>
<organism evidence="5 6">
    <name type="scientific">Candidatus Clostridium eludens</name>
    <dbReference type="NCBI Taxonomy" id="3381663"/>
    <lineage>
        <taxon>Bacteria</taxon>
        <taxon>Bacillati</taxon>
        <taxon>Bacillota</taxon>
        <taxon>Clostridia</taxon>
        <taxon>Eubacteriales</taxon>
        <taxon>Clostridiaceae</taxon>
        <taxon>Clostridium</taxon>
    </lineage>
</organism>
<dbReference type="Proteomes" id="UP001623660">
    <property type="component" value="Unassembled WGS sequence"/>
</dbReference>
<feature type="domain" description="Carboxyltransferase" evidence="4">
    <location>
        <begin position="24"/>
        <end position="320"/>
    </location>
</feature>
<reference evidence="5 6" key="1">
    <citation type="submission" date="2024-11" db="EMBL/GenBank/DDBJ databases">
        <authorList>
            <person name="Heng Y.C."/>
            <person name="Lim A.C.H."/>
            <person name="Lee J.K.Y."/>
            <person name="Kittelmann S."/>
        </authorList>
    </citation>
    <scope>NUCLEOTIDE SEQUENCE [LARGE SCALE GENOMIC DNA]</scope>
    <source>
        <strain evidence="5 6">WILCCON 0269</strain>
    </source>
</reference>
<evidence type="ECO:0000256" key="1">
    <source>
        <dbReference type="ARBA" id="ARBA00022741"/>
    </source>
</evidence>
<keyword evidence="6" id="KW-1185">Reference proteome</keyword>
<comment type="caution">
    <text evidence="5">The sequence shown here is derived from an EMBL/GenBank/DDBJ whole genome shotgun (WGS) entry which is preliminary data.</text>
</comment>
<evidence type="ECO:0000313" key="5">
    <source>
        <dbReference type="EMBL" id="MFL0194033.1"/>
    </source>
</evidence>
<dbReference type="SUPFAM" id="SSF50891">
    <property type="entry name" value="Cyclophilin-like"/>
    <property type="match status" value="1"/>
</dbReference>
<keyword evidence="1" id="KW-0547">Nucleotide-binding</keyword>
<dbReference type="PANTHER" id="PTHR43309:SF5">
    <property type="entry name" value="5-OXOPROLINASE SUBUNIT C"/>
    <property type="match status" value="1"/>
</dbReference>
<dbReference type="InterPro" id="IPR003778">
    <property type="entry name" value="CT_A_B"/>
</dbReference>
<accession>A0ABW8SFL3</accession>
<keyword evidence="2" id="KW-0378">Hydrolase</keyword>
<dbReference type="EMBL" id="JBJHZX010000001">
    <property type="protein sequence ID" value="MFL0194033.1"/>
    <property type="molecule type" value="Genomic_DNA"/>
</dbReference>
<evidence type="ECO:0000256" key="2">
    <source>
        <dbReference type="ARBA" id="ARBA00022801"/>
    </source>
</evidence>
<protein>
    <submittedName>
        <fullName evidence="5">Biotin-dependent carboxyltransferase family protein</fullName>
    </submittedName>
</protein>
<dbReference type="Pfam" id="PF02626">
    <property type="entry name" value="CT_A_B"/>
    <property type="match status" value="1"/>
</dbReference>
<dbReference type="InterPro" id="IPR029000">
    <property type="entry name" value="Cyclophilin-like_dom_sf"/>
</dbReference>
<evidence type="ECO:0000256" key="3">
    <source>
        <dbReference type="ARBA" id="ARBA00022840"/>
    </source>
</evidence>
<name>A0ABW8SFL3_9CLOT</name>
<sequence>MIKIQNGGIEAIVEDWPGRLGYMGLGMAAAGAMDNLALQLGNLIVGNKIGEAGIEVAGGYFQAQFEEDMVIAVTGTDMNPTINDEKIKLWESFKVNKGDVLKFSHFGEFGFRCYICVAGGVDVPEYLGSKSTCVFGSYGGFEGRRLVPGDKIKVGKPLGELSSLEGRKLKSEIIPEYSRIWELRAIPGMNSVPDYVTEEGMDYLFSNEFKISYSSNRSAYRISEIPSYFFSREDGGKGGSHPSNIVDHGYNMRGAINICGNTPIILIADGPTLGGYICVANIINADLWKIGQGTPSRDYIKLVYCTRDEAVQARIDRSKMLTEDSLL</sequence>
<proteinExistence type="predicted"/>
<dbReference type="Gene3D" id="2.40.100.10">
    <property type="entry name" value="Cyclophilin-like"/>
    <property type="match status" value="1"/>
</dbReference>
<dbReference type="InterPro" id="IPR052708">
    <property type="entry name" value="PxpC"/>
</dbReference>